<comment type="caution">
    <text evidence="3">The sequence shown here is derived from an EMBL/GenBank/DDBJ whole genome shotgun (WGS) entry which is preliminary data.</text>
</comment>
<keyword evidence="1 3" id="KW-0808">Transferase</keyword>
<evidence type="ECO:0000313" key="3">
    <source>
        <dbReference type="EMBL" id="MBJ7603465.1"/>
    </source>
</evidence>
<dbReference type="InterPro" id="IPR010115">
    <property type="entry name" value="FbiA/CofD"/>
</dbReference>
<name>A0A934KK15_9BACT</name>
<dbReference type="RefSeq" id="WP_338179526.1">
    <property type="nucleotide sequence ID" value="NZ_JAEKNQ010000036.1"/>
</dbReference>
<reference evidence="3 4" key="1">
    <citation type="submission" date="2020-10" db="EMBL/GenBank/DDBJ databases">
        <title>Ca. Dormibacterota MAGs.</title>
        <authorList>
            <person name="Montgomery K."/>
        </authorList>
    </citation>
    <scope>NUCLEOTIDE SEQUENCE [LARGE SCALE GENOMIC DNA]</scope>
    <source>
        <strain evidence="3">SC8811_S16_3</strain>
    </source>
</reference>
<dbReference type="SUPFAM" id="SSF142338">
    <property type="entry name" value="CofD-like"/>
    <property type="match status" value="1"/>
</dbReference>
<dbReference type="Proteomes" id="UP000620075">
    <property type="component" value="Unassembled WGS sequence"/>
</dbReference>
<dbReference type="EC" id="2.7.8.28" evidence="3"/>
<dbReference type="EMBL" id="JAEKNQ010000036">
    <property type="protein sequence ID" value="MBJ7603465.1"/>
    <property type="molecule type" value="Genomic_DNA"/>
</dbReference>
<dbReference type="HAMAP" id="MF_01257">
    <property type="entry name" value="CofD"/>
    <property type="match status" value="1"/>
</dbReference>
<gene>
    <name evidence="3" type="ORF">JF888_09800</name>
</gene>
<dbReference type="Gene3D" id="1.10.8.240">
    <property type="entry name" value="CofD-like domain"/>
    <property type="match status" value="1"/>
</dbReference>
<evidence type="ECO:0000313" key="4">
    <source>
        <dbReference type="Proteomes" id="UP000620075"/>
    </source>
</evidence>
<dbReference type="InterPro" id="IPR038136">
    <property type="entry name" value="CofD-like_dom_sf"/>
</dbReference>
<dbReference type="Gene3D" id="3.40.50.10680">
    <property type="entry name" value="CofD-like domains"/>
    <property type="match status" value="1"/>
</dbReference>
<dbReference type="InterPro" id="IPR002882">
    <property type="entry name" value="CofD"/>
</dbReference>
<proteinExistence type="inferred from homology"/>
<dbReference type="AlphaFoldDB" id="A0A934KK15"/>
<evidence type="ECO:0000256" key="1">
    <source>
        <dbReference type="ARBA" id="ARBA00022679"/>
    </source>
</evidence>
<dbReference type="Pfam" id="PF01933">
    <property type="entry name" value="CofD"/>
    <property type="match status" value="1"/>
</dbReference>
<sequence length="308" mass="33233">MRDPRVVLLAGGTGGAKLAVGLQAELPDQHLTVIANTADDVDFWGLRISPDLDSVLFRLGGIFNEEAGFGVVGETFNTHSQMKLLGAPDWFWLGDRDLAFHLIRSDLLRSGRRPSEVALELGRRLGLLSQVLPMSDDEVRTIFETKQGRLGFQEFFVREKLRPEMLGYVFEGAAAARPSPEAAAALAAAQLVIIGPSNPLISIGPLLEVLGSHLERERTVAVSPLVGGRALKGPTAEMLIKARGAATPEVVAREYSRVARGFVLDKVDSDGAAQIAALGYRVAVTDTVMADREAARRLAREILGTWTS</sequence>
<dbReference type="GO" id="GO:0043743">
    <property type="term" value="F:LPPG:FO 2-phospho-L-lactate transferase activity"/>
    <property type="evidence" value="ECO:0007669"/>
    <property type="project" value="UniProtKB-EC"/>
</dbReference>
<evidence type="ECO:0000256" key="2">
    <source>
        <dbReference type="ARBA" id="ARBA00022842"/>
    </source>
</evidence>
<protein>
    <submittedName>
        <fullName evidence="3">2-phospho-L-lactate transferase</fullName>
        <ecNumber evidence="3">2.7.8.28</ecNumber>
    </submittedName>
</protein>
<dbReference type="PANTHER" id="PTHR43007">
    <property type="entry name" value="2-PHOSPHO-L-LACTATE TRANSFERASE"/>
    <property type="match status" value="1"/>
</dbReference>
<dbReference type="GO" id="GO:0000287">
    <property type="term" value="F:magnesium ion binding"/>
    <property type="evidence" value="ECO:0007669"/>
    <property type="project" value="InterPro"/>
</dbReference>
<organism evidence="3 4">
    <name type="scientific">Candidatus Dormiibacter inghamiae</name>
    <dbReference type="NCBI Taxonomy" id="3127013"/>
    <lineage>
        <taxon>Bacteria</taxon>
        <taxon>Bacillati</taxon>
        <taxon>Candidatus Dormiibacterota</taxon>
        <taxon>Candidatus Dormibacteria</taxon>
        <taxon>Candidatus Dormibacterales</taxon>
        <taxon>Candidatus Dormibacteraceae</taxon>
        <taxon>Candidatus Dormiibacter</taxon>
    </lineage>
</organism>
<dbReference type="NCBIfam" id="TIGR01819">
    <property type="entry name" value="F420_cofD"/>
    <property type="match status" value="1"/>
</dbReference>
<dbReference type="PANTHER" id="PTHR43007:SF1">
    <property type="entry name" value="2-PHOSPHO-L-LACTATE TRANSFERASE"/>
    <property type="match status" value="1"/>
</dbReference>
<keyword evidence="2" id="KW-0460">Magnesium</keyword>
<accession>A0A934KK15</accession>